<protein>
    <recommendedName>
        <fullName evidence="1">Succinyl-CoA synthetase-like flavodoxin domain-containing protein</fullName>
    </recommendedName>
</protein>
<dbReference type="SUPFAM" id="SSF52210">
    <property type="entry name" value="Succinyl-CoA synthetase domains"/>
    <property type="match status" value="2"/>
</dbReference>
<dbReference type="InterPro" id="IPR036291">
    <property type="entry name" value="NAD(P)-bd_dom_sf"/>
</dbReference>
<comment type="caution">
    <text evidence="2">The sequence shown here is derived from an EMBL/GenBank/DDBJ whole genome shotgun (WGS) entry which is preliminary data.</text>
</comment>
<organism evidence="2">
    <name type="scientific">marine sediment metagenome</name>
    <dbReference type="NCBI Taxonomy" id="412755"/>
    <lineage>
        <taxon>unclassified sequences</taxon>
        <taxon>metagenomes</taxon>
        <taxon>ecological metagenomes</taxon>
    </lineage>
</organism>
<evidence type="ECO:0000313" key="2">
    <source>
        <dbReference type="EMBL" id="KKN62090.1"/>
    </source>
</evidence>
<dbReference type="SUPFAM" id="SSF51735">
    <property type="entry name" value="NAD(P)-binding Rossmann-fold domains"/>
    <property type="match status" value="1"/>
</dbReference>
<feature type="domain" description="Succinyl-CoA synthetase-like flavodoxin" evidence="1">
    <location>
        <begin position="160"/>
        <end position="302"/>
    </location>
</feature>
<dbReference type="PANTHER" id="PTHR42793">
    <property type="entry name" value="COA BINDING DOMAIN CONTAINING PROTEIN"/>
    <property type="match status" value="1"/>
</dbReference>
<dbReference type="InterPro" id="IPR016102">
    <property type="entry name" value="Succinyl-CoA_synth-like"/>
</dbReference>
<sequence>MKQIDFYKKLFYPKTLAFIGANPRRVWHLNGYINRFPKDSLYIVSNYCDDLKENFEELLQGVNLCSEISEIPDGIDHSVISVGRKRLLETIETCLDKKFYTIHVFSAGTGEFDEKGFEIESQLYKLFKNNENSRLVGPNCMGIYSPRGKYSYSGGFSEKAGNFALVSQSGDLTNRIVGSLNARGAYFSYAASVGNSISLRSSDLIDYYNKDDNTDVILSYMEGFSQFRKSEYEGRKLFESLKKNRKPLLLLKGGTSDLGKRAASSHTGSLASQDEIWNSIYKQTNAIPIESLEELLDTAVMFRFCSNCEPKHNSLLMITYSGGSSVLGVDAISRLNAGIDVPAIQEPTHSKMKELIRVGSISNPLDLPGLRDEEKRFKLFKLAVSEEYISGIIQLTSGPRFFGRSMSKEEIEKYYANLRRSKETCNKLGKPFMVTIPNSNDNDFRTKLIELEIPAFNSFSRAAKAFSNLYRYKNPKNPRILHE</sequence>
<reference evidence="2" key="1">
    <citation type="journal article" date="2015" name="Nature">
        <title>Complex archaea that bridge the gap between prokaryotes and eukaryotes.</title>
        <authorList>
            <person name="Spang A."/>
            <person name="Saw J.H."/>
            <person name="Jorgensen S.L."/>
            <person name="Zaremba-Niedzwiedzka K."/>
            <person name="Martijn J."/>
            <person name="Lind A.E."/>
            <person name="van Eijk R."/>
            <person name="Schleper C."/>
            <person name="Guy L."/>
            <person name="Ettema T.J."/>
        </authorList>
    </citation>
    <scope>NUCLEOTIDE SEQUENCE</scope>
</reference>
<dbReference type="InterPro" id="IPR032875">
    <property type="entry name" value="Succ_CoA_lig_flav_dom"/>
</dbReference>
<evidence type="ECO:0000259" key="1">
    <source>
        <dbReference type="Pfam" id="PF13607"/>
    </source>
</evidence>
<proteinExistence type="predicted"/>
<dbReference type="Gene3D" id="3.40.50.720">
    <property type="entry name" value="NAD(P)-binding Rossmann-like Domain"/>
    <property type="match status" value="1"/>
</dbReference>
<dbReference type="Pfam" id="PF13607">
    <property type="entry name" value="Succ_CoA_lig"/>
    <property type="match status" value="1"/>
</dbReference>
<dbReference type="Gene3D" id="3.40.50.261">
    <property type="entry name" value="Succinyl-CoA synthetase domains"/>
    <property type="match status" value="2"/>
</dbReference>
<name>A0A0F9S030_9ZZZZ</name>
<gene>
    <name evidence="2" type="ORF">LCGC14_0515320</name>
</gene>
<accession>A0A0F9S030</accession>
<dbReference type="EMBL" id="LAZR01000635">
    <property type="protein sequence ID" value="KKN62090.1"/>
    <property type="molecule type" value="Genomic_DNA"/>
</dbReference>
<dbReference type="AlphaFoldDB" id="A0A0F9S030"/>
<dbReference type="PANTHER" id="PTHR42793:SF1">
    <property type="entry name" value="PEPTIDYL-LYSINE N-ACETYLTRANSFERASE PATZ"/>
    <property type="match status" value="1"/>
</dbReference>